<feature type="compositionally biased region" description="Basic and acidic residues" evidence="16">
    <location>
        <begin position="15"/>
        <end position="24"/>
    </location>
</feature>
<dbReference type="STRING" id="2010991.A0A3M2RE23"/>
<dbReference type="GO" id="GO:0005524">
    <property type="term" value="F:ATP binding"/>
    <property type="evidence" value="ECO:0007669"/>
    <property type="project" value="UniProtKB-UniRule"/>
</dbReference>
<keyword evidence="8 15" id="KW-0547">Nucleotide-binding</keyword>
<dbReference type="PROSITE" id="PS00109">
    <property type="entry name" value="PROTEIN_KINASE_TYR"/>
    <property type="match status" value="1"/>
</dbReference>
<keyword evidence="6" id="KW-0723">Serine/threonine-protein kinase</keyword>
<dbReference type="GO" id="GO:0043484">
    <property type="term" value="P:regulation of RNA splicing"/>
    <property type="evidence" value="ECO:0007669"/>
    <property type="project" value="TreeGrafter"/>
</dbReference>
<evidence type="ECO:0000256" key="8">
    <source>
        <dbReference type="ARBA" id="ARBA00022741"/>
    </source>
</evidence>
<feature type="domain" description="Protein kinase" evidence="17">
    <location>
        <begin position="80"/>
        <end position="438"/>
    </location>
</feature>
<dbReference type="EMBL" id="NKUJ01000507">
    <property type="protein sequence ID" value="RMJ03551.1"/>
    <property type="molecule type" value="Genomic_DNA"/>
</dbReference>
<dbReference type="GO" id="GO:0004674">
    <property type="term" value="F:protein serine/threonine kinase activity"/>
    <property type="evidence" value="ECO:0007669"/>
    <property type="project" value="UniProtKB-KW"/>
</dbReference>
<evidence type="ECO:0000256" key="10">
    <source>
        <dbReference type="ARBA" id="ARBA00022840"/>
    </source>
</evidence>
<organism evidence="18 19">
    <name type="scientific">Fusarium kuroshium</name>
    <dbReference type="NCBI Taxonomy" id="2010991"/>
    <lineage>
        <taxon>Eukaryota</taxon>
        <taxon>Fungi</taxon>
        <taxon>Dikarya</taxon>
        <taxon>Ascomycota</taxon>
        <taxon>Pezizomycotina</taxon>
        <taxon>Sordariomycetes</taxon>
        <taxon>Hypocreomycetidae</taxon>
        <taxon>Hypocreales</taxon>
        <taxon>Nectriaceae</taxon>
        <taxon>Fusarium</taxon>
        <taxon>Fusarium solani species complex</taxon>
    </lineage>
</organism>
<name>A0A3M2RE23_9HYPO</name>
<dbReference type="PROSITE" id="PS00107">
    <property type="entry name" value="PROTEIN_KINASE_ATP"/>
    <property type="match status" value="1"/>
</dbReference>
<feature type="binding site" evidence="15">
    <location>
        <position position="109"/>
    </location>
    <ligand>
        <name>ATP</name>
        <dbReference type="ChEBI" id="CHEBI:30616"/>
    </ligand>
</feature>
<dbReference type="InterPro" id="IPR051175">
    <property type="entry name" value="CLK_kinases"/>
</dbReference>
<evidence type="ECO:0000256" key="3">
    <source>
        <dbReference type="ARBA" id="ARBA00012513"/>
    </source>
</evidence>
<evidence type="ECO:0000313" key="19">
    <source>
        <dbReference type="Proteomes" id="UP000277212"/>
    </source>
</evidence>
<evidence type="ECO:0000256" key="2">
    <source>
        <dbReference type="ARBA" id="ARBA00011534"/>
    </source>
</evidence>
<keyword evidence="9" id="KW-0418">Kinase</keyword>
<evidence type="ECO:0000256" key="6">
    <source>
        <dbReference type="ARBA" id="ARBA00022527"/>
    </source>
</evidence>
<accession>A0A3M2RE23</accession>
<evidence type="ECO:0000256" key="16">
    <source>
        <dbReference type="SAM" id="MobiDB-lite"/>
    </source>
</evidence>
<evidence type="ECO:0000256" key="9">
    <source>
        <dbReference type="ARBA" id="ARBA00022777"/>
    </source>
</evidence>
<dbReference type="OrthoDB" id="5979581at2759"/>
<evidence type="ECO:0000256" key="14">
    <source>
        <dbReference type="ARBA" id="ARBA00048679"/>
    </source>
</evidence>
<evidence type="ECO:0000313" key="18">
    <source>
        <dbReference type="EMBL" id="RMJ03551.1"/>
    </source>
</evidence>
<protein>
    <recommendedName>
        <fullName evidence="5">EKC/KEOPS complex subunit BUD32</fullName>
        <ecNumber evidence="3">2.7.11.1</ecNumber>
    </recommendedName>
    <alternativeName>
        <fullName evidence="11 12">Atypical Serine/threonine protein kinase BUD32</fullName>
    </alternativeName>
    <alternativeName>
        <fullName evidence="4">EKC/KEOPS complex subunit bud32</fullName>
    </alternativeName>
</protein>
<evidence type="ECO:0000256" key="4">
    <source>
        <dbReference type="ARBA" id="ARBA00013948"/>
    </source>
</evidence>
<keyword evidence="19" id="KW-1185">Reference proteome</keyword>
<dbReference type="AlphaFoldDB" id="A0A3M2RE23"/>
<gene>
    <name evidence="18" type="ORF">CDV36_014924</name>
</gene>
<proteinExistence type="predicted"/>
<dbReference type="SUPFAM" id="SSF56112">
    <property type="entry name" value="Protein kinase-like (PK-like)"/>
    <property type="match status" value="1"/>
</dbReference>
<evidence type="ECO:0000256" key="7">
    <source>
        <dbReference type="ARBA" id="ARBA00022679"/>
    </source>
</evidence>
<dbReference type="InterPro" id="IPR017441">
    <property type="entry name" value="Protein_kinase_ATP_BS"/>
</dbReference>
<evidence type="ECO:0000256" key="1">
    <source>
        <dbReference type="ARBA" id="ARBA00003747"/>
    </source>
</evidence>
<evidence type="ECO:0000259" key="17">
    <source>
        <dbReference type="PROSITE" id="PS50011"/>
    </source>
</evidence>
<reference evidence="18 19" key="1">
    <citation type="submission" date="2017-06" db="EMBL/GenBank/DDBJ databases">
        <title>Comparative genomic analysis of Ambrosia Fusariam Clade fungi.</title>
        <authorList>
            <person name="Stajich J.E."/>
            <person name="Carrillo J."/>
            <person name="Kijimoto T."/>
            <person name="Eskalen A."/>
            <person name="O'Donnell K."/>
            <person name="Kasson M."/>
        </authorList>
    </citation>
    <scope>NUCLEOTIDE SEQUENCE [LARGE SCALE GENOMIC DNA]</scope>
    <source>
        <strain evidence="18">UCR3666</strain>
    </source>
</reference>
<comment type="function">
    <text evidence="1">Component of the EKC/KEOPS complex that is required for the formation of a threonylcarbamoyl group on adenosine at position 37 (t(6)A37) in tRNAs that read codons beginning with adenine. The complex is probably involved in the transfer of the threonylcarbamoyl moiety of threonylcarbamoyl-AMP (TC-AMP) to the N6 group of A37. BUD32 has ATPase activity in the context of the EKC/KEOPS complex and likely plays a supporting role to the catalytic subunit KAE1. The EKC/KEOPS complex also promotes both telomere uncapping and telomere elongation. The complex is required for efficient recruitment of transcriptional coactivators.</text>
</comment>
<dbReference type="EC" id="2.7.11.1" evidence="3"/>
<evidence type="ECO:0000256" key="11">
    <source>
        <dbReference type="ARBA" id="ARBA00030980"/>
    </source>
</evidence>
<comment type="subunit">
    <text evidence="2">Component of the EKC/KEOPS complex composed of at least BUD32, CGI121, GON7, KAE1 and PCC1; the whole complex dimerizes.</text>
</comment>
<dbReference type="InterPro" id="IPR000719">
    <property type="entry name" value="Prot_kinase_dom"/>
</dbReference>
<dbReference type="InterPro" id="IPR008266">
    <property type="entry name" value="Tyr_kinase_AS"/>
</dbReference>
<evidence type="ECO:0000256" key="15">
    <source>
        <dbReference type="PROSITE-ProRule" id="PRU10141"/>
    </source>
</evidence>
<dbReference type="PANTHER" id="PTHR45646:SF11">
    <property type="entry name" value="SERINE_THREONINE-PROTEIN KINASE DOA"/>
    <property type="match status" value="1"/>
</dbReference>
<dbReference type="PROSITE" id="PS50011">
    <property type="entry name" value="PROTEIN_KINASE_DOM"/>
    <property type="match status" value="1"/>
</dbReference>
<keyword evidence="10 15" id="KW-0067">ATP-binding</keyword>
<comment type="catalytic activity">
    <reaction evidence="14">
        <text>L-seryl-[protein] + ATP = O-phospho-L-seryl-[protein] + ADP + H(+)</text>
        <dbReference type="Rhea" id="RHEA:17989"/>
        <dbReference type="Rhea" id="RHEA-COMP:9863"/>
        <dbReference type="Rhea" id="RHEA-COMP:11604"/>
        <dbReference type="ChEBI" id="CHEBI:15378"/>
        <dbReference type="ChEBI" id="CHEBI:29999"/>
        <dbReference type="ChEBI" id="CHEBI:30616"/>
        <dbReference type="ChEBI" id="CHEBI:83421"/>
        <dbReference type="ChEBI" id="CHEBI:456216"/>
        <dbReference type="EC" id="2.7.11.1"/>
    </reaction>
</comment>
<dbReference type="Pfam" id="PF00069">
    <property type="entry name" value="Pkinase"/>
    <property type="match status" value="2"/>
</dbReference>
<feature type="region of interest" description="Disordered" evidence="16">
    <location>
        <begin position="1"/>
        <end position="45"/>
    </location>
</feature>
<comment type="catalytic activity">
    <reaction evidence="13">
        <text>L-threonyl-[protein] + ATP = O-phospho-L-threonyl-[protein] + ADP + H(+)</text>
        <dbReference type="Rhea" id="RHEA:46608"/>
        <dbReference type="Rhea" id="RHEA-COMP:11060"/>
        <dbReference type="Rhea" id="RHEA-COMP:11605"/>
        <dbReference type="ChEBI" id="CHEBI:15378"/>
        <dbReference type="ChEBI" id="CHEBI:30013"/>
        <dbReference type="ChEBI" id="CHEBI:30616"/>
        <dbReference type="ChEBI" id="CHEBI:61977"/>
        <dbReference type="ChEBI" id="CHEBI:456216"/>
        <dbReference type="EC" id="2.7.11.1"/>
    </reaction>
</comment>
<evidence type="ECO:0000256" key="13">
    <source>
        <dbReference type="ARBA" id="ARBA00047899"/>
    </source>
</evidence>
<dbReference type="InterPro" id="IPR011009">
    <property type="entry name" value="Kinase-like_dom_sf"/>
</dbReference>
<keyword evidence="7" id="KW-0808">Transferase</keyword>
<dbReference type="PANTHER" id="PTHR45646">
    <property type="entry name" value="SERINE/THREONINE-PROTEIN KINASE DOA-RELATED"/>
    <property type="match status" value="1"/>
</dbReference>
<dbReference type="Proteomes" id="UP000277212">
    <property type="component" value="Unassembled WGS sequence"/>
</dbReference>
<dbReference type="Gene3D" id="3.30.200.20">
    <property type="entry name" value="Phosphorylase Kinase, domain 1"/>
    <property type="match status" value="1"/>
</dbReference>
<dbReference type="Gene3D" id="1.10.510.10">
    <property type="entry name" value="Transferase(Phosphotransferase) domain 1"/>
    <property type="match status" value="1"/>
</dbReference>
<sequence length="444" mass="49267">MPETGSGLPTPDSSPQDRKADHPGTLRQNQVPAGHHHPRATPQGTYLSCLGEDVEKLERYKEGGYHPVHLDDCLGPANRYRVLHKLGHGGYGTVWLCRDTQQDRYVAVKVMVASINDVPELSRLSLDQKVPGAEFIISPLHHFTLHGPNGSHWCLVLPLLGPPVSPDLWAGMRQDPDVALRQMARQAAQGLSYLHKNQICHGDFRPANILVRLINIDHLSQDELFSLIDEPDEIPVKCESGGDPPDSSPKYLVPTADMTALTKSVYLADQIAIIDFGESFGFSSPPSSLGIPCQYLPPELLLSGGPLASGPAADLWALGCTLFEIRQQKPLFAGKPNHILCQMVRALGKPPAELWDKWEARNEFFDDEAKWTRDSSTFSIEWCLEQRRSLYQPGPGTRGYLQTPDAERKLLADLLYQLFQYDPAKRLTAEQVLEHGWLAAKDGS</sequence>
<evidence type="ECO:0000256" key="12">
    <source>
        <dbReference type="ARBA" id="ARBA00033194"/>
    </source>
</evidence>
<evidence type="ECO:0000256" key="5">
    <source>
        <dbReference type="ARBA" id="ARBA00019973"/>
    </source>
</evidence>
<comment type="caution">
    <text evidence="18">The sequence shown here is derived from an EMBL/GenBank/DDBJ whole genome shotgun (WGS) entry which is preliminary data.</text>
</comment>
<dbReference type="GO" id="GO:0005634">
    <property type="term" value="C:nucleus"/>
    <property type="evidence" value="ECO:0007669"/>
    <property type="project" value="TreeGrafter"/>
</dbReference>